<evidence type="ECO:0000313" key="2">
    <source>
        <dbReference type="Proteomes" id="UP000814140"/>
    </source>
</evidence>
<comment type="caution">
    <text evidence="1">The sequence shown here is derived from an EMBL/GenBank/DDBJ whole genome shotgun (WGS) entry which is preliminary data.</text>
</comment>
<keyword evidence="2" id="KW-1185">Reference proteome</keyword>
<organism evidence="1 2">
    <name type="scientific">Artomyces pyxidatus</name>
    <dbReference type="NCBI Taxonomy" id="48021"/>
    <lineage>
        <taxon>Eukaryota</taxon>
        <taxon>Fungi</taxon>
        <taxon>Dikarya</taxon>
        <taxon>Basidiomycota</taxon>
        <taxon>Agaricomycotina</taxon>
        <taxon>Agaricomycetes</taxon>
        <taxon>Russulales</taxon>
        <taxon>Auriscalpiaceae</taxon>
        <taxon>Artomyces</taxon>
    </lineage>
</organism>
<proteinExistence type="predicted"/>
<evidence type="ECO:0000313" key="1">
    <source>
        <dbReference type="EMBL" id="KAI0062694.1"/>
    </source>
</evidence>
<sequence>MCQMAAFAATFPPSQGHRPHTAGTASLIFTLLRFFQWMAVEPRCSKQPSPAECPNAGIKRQELRRLSLNSSTVVLCFIDYYHGSPHHRLRTLLGRRDGLCAPNADGCGPEALSAERQQRRKQPERRLELELEHQHD</sequence>
<dbReference type="Proteomes" id="UP000814140">
    <property type="component" value="Unassembled WGS sequence"/>
</dbReference>
<dbReference type="EMBL" id="MU277206">
    <property type="protein sequence ID" value="KAI0062694.1"/>
    <property type="molecule type" value="Genomic_DNA"/>
</dbReference>
<name>A0ACB8T1J0_9AGAM</name>
<accession>A0ACB8T1J0</accession>
<reference evidence="1" key="1">
    <citation type="submission" date="2021-03" db="EMBL/GenBank/DDBJ databases">
        <authorList>
            <consortium name="DOE Joint Genome Institute"/>
            <person name="Ahrendt S."/>
            <person name="Looney B.P."/>
            <person name="Miyauchi S."/>
            <person name="Morin E."/>
            <person name="Drula E."/>
            <person name="Courty P.E."/>
            <person name="Chicoki N."/>
            <person name="Fauchery L."/>
            <person name="Kohler A."/>
            <person name="Kuo A."/>
            <person name="Labutti K."/>
            <person name="Pangilinan J."/>
            <person name="Lipzen A."/>
            <person name="Riley R."/>
            <person name="Andreopoulos W."/>
            <person name="He G."/>
            <person name="Johnson J."/>
            <person name="Barry K.W."/>
            <person name="Grigoriev I.V."/>
            <person name="Nagy L."/>
            <person name="Hibbett D."/>
            <person name="Henrissat B."/>
            <person name="Matheny P.B."/>
            <person name="Labbe J."/>
            <person name="Martin F."/>
        </authorList>
    </citation>
    <scope>NUCLEOTIDE SEQUENCE</scope>
    <source>
        <strain evidence="1">HHB10654</strain>
    </source>
</reference>
<gene>
    <name evidence="1" type="ORF">BV25DRAFT_599282</name>
</gene>
<protein>
    <submittedName>
        <fullName evidence="1">Uncharacterized protein</fullName>
    </submittedName>
</protein>
<reference evidence="1" key="2">
    <citation type="journal article" date="2022" name="New Phytol.">
        <title>Evolutionary transition to the ectomycorrhizal habit in the genomes of a hyperdiverse lineage of mushroom-forming fungi.</title>
        <authorList>
            <person name="Looney B."/>
            <person name="Miyauchi S."/>
            <person name="Morin E."/>
            <person name="Drula E."/>
            <person name="Courty P.E."/>
            <person name="Kohler A."/>
            <person name="Kuo A."/>
            <person name="LaButti K."/>
            <person name="Pangilinan J."/>
            <person name="Lipzen A."/>
            <person name="Riley R."/>
            <person name="Andreopoulos W."/>
            <person name="He G."/>
            <person name="Johnson J."/>
            <person name="Nolan M."/>
            <person name="Tritt A."/>
            <person name="Barry K.W."/>
            <person name="Grigoriev I.V."/>
            <person name="Nagy L.G."/>
            <person name="Hibbett D."/>
            <person name="Henrissat B."/>
            <person name="Matheny P.B."/>
            <person name="Labbe J."/>
            <person name="Martin F.M."/>
        </authorList>
    </citation>
    <scope>NUCLEOTIDE SEQUENCE</scope>
    <source>
        <strain evidence="1">HHB10654</strain>
    </source>
</reference>